<dbReference type="AlphaFoldDB" id="A0A2G8JMX1"/>
<evidence type="ECO:0000256" key="6">
    <source>
        <dbReference type="ARBA" id="ARBA00051722"/>
    </source>
</evidence>
<keyword evidence="4" id="KW-0904">Protein phosphatase</keyword>
<dbReference type="SMART" id="SM00060">
    <property type="entry name" value="FN3"/>
    <property type="match status" value="2"/>
</dbReference>
<feature type="transmembrane region" description="Helical" evidence="8">
    <location>
        <begin position="255"/>
        <end position="280"/>
    </location>
</feature>
<dbReference type="PROSITE" id="PS50853">
    <property type="entry name" value="FN3"/>
    <property type="match status" value="1"/>
</dbReference>
<evidence type="ECO:0000256" key="5">
    <source>
        <dbReference type="ARBA" id="ARBA00023136"/>
    </source>
</evidence>
<evidence type="ECO:0000259" key="9">
    <source>
        <dbReference type="PROSITE" id="PS50055"/>
    </source>
</evidence>
<gene>
    <name evidence="12" type="ORF">BSL78_26105</name>
</gene>
<evidence type="ECO:0000256" key="1">
    <source>
        <dbReference type="ARBA" id="ARBA00004167"/>
    </source>
</evidence>
<dbReference type="SMART" id="SM00404">
    <property type="entry name" value="PTPc_motif"/>
    <property type="match status" value="1"/>
</dbReference>
<evidence type="ECO:0000259" key="10">
    <source>
        <dbReference type="PROSITE" id="PS50056"/>
    </source>
</evidence>
<keyword evidence="3" id="KW-0378">Hydrolase</keyword>
<dbReference type="InterPro" id="IPR013783">
    <property type="entry name" value="Ig-like_fold"/>
</dbReference>
<dbReference type="Gene3D" id="3.90.190.10">
    <property type="entry name" value="Protein tyrosine phosphatase superfamily"/>
    <property type="match status" value="2"/>
</dbReference>
<dbReference type="InterPro" id="IPR016130">
    <property type="entry name" value="Tyr_Pase_AS"/>
</dbReference>
<dbReference type="EMBL" id="MRZV01001567">
    <property type="protein sequence ID" value="PIK37059.1"/>
    <property type="molecule type" value="Genomic_DNA"/>
</dbReference>
<evidence type="ECO:0000256" key="7">
    <source>
        <dbReference type="SAM" id="MobiDB-lite"/>
    </source>
</evidence>
<dbReference type="InterPro" id="IPR029021">
    <property type="entry name" value="Prot-tyrosine_phosphatase-like"/>
</dbReference>
<protein>
    <submittedName>
        <fullName evidence="12">Uncharacterized protein</fullName>
    </submittedName>
</protein>
<dbReference type="InterPro" id="IPR000387">
    <property type="entry name" value="Tyr_Pase_dom"/>
</dbReference>
<evidence type="ECO:0000256" key="3">
    <source>
        <dbReference type="ARBA" id="ARBA00022801"/>
    </source>
</evidence>
<dbReference type="CDD" id="cd00063">
    <property type="entry name" value="FN3"/>
    <property type="match status" value="2"/>
</dbReference>
<dbReference type="Pfam" id="PF00102">
    <property type="entry name" value="Y_phosphatase"/>
    <property type="match status" value="1"/>
</dbReference>
<dbReference type="PRINTS" id="PR00700">
    <property type="entry name" value="PRTYPHPHTASE"/>
</dbReference>
<evidence type="ECO:0000313" key="12">
    <source>
        <dbReference type="EMBL" id="PIK37059.1"/>
    </source>
</evidence>
<dbReference type="OrthoDB" id="6144703at2759"/>
<dbReference type="GO" id="GO:0016020">
    <property type="term" value="C:membrane"/>
    <property type="evidence" value="ECO:0007669"/>
    <property type="project" value="UniProtKB-SubCell"/>
</dbReference>
<proteinExistence type="predicted"/>
<name>A0A2G8JMX1_STIJA</name>
<organism evidence="12 13">
    <name type="scientific">Stichopus japonicus</name>
    <name type="common">Sea cucumber</name>
    <dbReference type="NCBI Taxonomy" id="307972"/>
    <lineage>
        <taxon>Eukaryota</taxon>
        <taxon>Metazoa</taxon>
        <taxon>Echinodermata</taxon>
        <taxon>Eleutherozoa</taxon>
        <taxon>Echinozoa</taxon>
        <taxon>Holothuroidea</taxon>
        <taxon>Aspidochirotacea</taxon>
        <taxon>Aspidochirotida</taxon>
        <taxon>Stichopodidae</taxon>
        <taxon>Apostichopus</taxon>
    </lineage>
</organism>
<keyword evidence="2" id="KW-0732">Signal</keyword>
<dbReference type="PANTHER" id="PTHR19134">
    <property type="entry name" value="RECEPTOR-TYPE TYROSINE-PROTEIN PHOSPHATASE"/>
    <property type="match status" value="1"/>
</dbReference>
<dbReference type="InterPro" id="IPR000242">
    <property type="entry name" value="PTP_cat"/>
</dbReference>
<dbReference type="Gene3D" id="2.60.40.10">
    <property type="entry name" value="Immunoglobulins"/>
    <property type="match status" value="2"/>
</dbReference>
<evidence type="ECO:0000313" key="13">
    <source>
        <dbReference type="Proteomes" id="UP000230750"/>
    </source>
</evidence>
<dbReference type="InterPro" id="IPR003961">
    <property type="entry name" value="FN3_dom"/>
</dbReference>
<dbReference type="CDD" id="cd00047">
    <property type="entry name" value="PTPc"/>
    <property type="match status" value="1"/>
</dbReference>
<feature type="region of interest" description="Disordered" evidence="7">
    <location>
        <begin position="358"/>
        <end position="386"/>
    </location>
</feature>
<evidence type="ECO:0000259" key="11">
    <source>
        <dbReference type="PROSITE" id="PS50853"/>
    </source>
</evidence>
<dbReference type="PROSITE" id="PS00383">
    <property type="entry name" value="TYR_PHOSPHATASE_1"/>
    <property type="match status" value="1"/>
</dbReference>
<keyword evidence="13" id="KW-1185">Reference proteome</keyword>
<evidence type="ECO:0000256" key="4">
    <source>
        <dbReference type="ARBA" id="ARBA00022912"/>
    </source>
</evidence>
<dbReference type="PROSITE" id="PS50055">
    <property type="entry name" value="TYR_PHOSPHATASE_PTP"/>
    <property type="match status" value="1"/>
</dbReference>
<comment type="catalytic activity">
    <reaction evidence="6">
        <text>O-phospho-L-tyrosyl-[protein] + H2O = L-tyrosyl-[protein] + phosphate</text>
        <dbReference type="Rhea" id="RHEA:10684"/>
        <dbReference type="Rhea" id="RHEA-COMP:10136"/>
        <dbReference type="Rhea" id="RHEA-COMP:20101"/>
        <dbReference type="ChEBI" id="CHEBI:15377"/>
        <dbReference type="ChEBI" id="CHEBI:43474"/>
        <dbReference type="ChEBI" id="CHEBI:46858"/>
        <dbReference type="ChEBI" id="CHEBI:61978"/>
        <dbReference type="EC" id="3.1.3.48"/>
    </reaction>
</comment>
<feature type="domain" description="Tyrosine specific protein phosphatases" evidence="10">
    <location>
        <begin position="538"/>
        <end position="612"/>
    </location>
</feature>
<feature type="domain" description="Fibronectin type-III" evidence="11">
    <location>
        <begin position="149"/>
        <end position="252"/>
    </location>
</feature>
<dbReference type="SUPFAM" id="SSF52799">
    <property type="entry name" value="(Phosphotyrosine protein) phosphatases II"/>
    <property type="match status" value="1"/>
</dbReference>
<accession>A0A2G8JMX1</accession>
<keyword evidence="5 8" id="KW-0472">Membrane</keyword>
<dbReference type="InterPro" id="IPR050348">
    <property type="entry name" value="Protein-Tyr_Phosphatase"/>
</dbReference>
<dbReference type="PANTHER" id="PTHR19134:SF449">
    <property type="entry name" value="TYROSINE-PROTEIN PHOSPHATASE 1"/>
    <property type="match status" value="1"/>
</dbReference>
<dbReference type="STRING" id="307972.A0A2G8JMX1"/>
<dbReference type="SMART" id="SM00194">
    <property type="entry name" value="PTPc"/>
    <property type="match status" value="1"/>
</dbReference>
<feature type="domain" description="Tyrosine-protein phosphatase" evidence="9">
    <location>
        <begin position="411"/>
        <end position="621"/>
    </location>
</feature>
<sequence>MYFDLPVLQTAPEADSITDSTVTISWSAWDEENEDGTLLSSAPEDDQINVIAEVAGEDQESVKISWELPADGSSCTSGVTLLTIFYASINLEPSHNGAYEVTDPSSTSFTLTGLKVEGNYSIQLTLKRAEEKCCRSKEIYYFVPKLPEYQAAPTVSYVSSNSLTINWPAWDGVIGTPPVSEYRLLSKLSESGDWPSTFSRVNASNDQDEYAVIMTPLEPDTEYDFMVVAVREGPNGDGPPGPILKRVKTNSPGSVGLIVGVTIGTVSLAIIALLAVYGIWKYQRSTSKPKTVERQTNDSKEVTSEAAFDYENVSKDSGHTNLVRYVPSKKHKECTLSATGNDNAIDGNEIPSIHISEGAQAKQQINKDVQVSKEKPTTYQNSSDDEFSLRHPMAISRFPLFMRSSTAKEMISATFKRLEAVSSSTNASSFSGTSPENLHKNRFGDIVPLDNHRPLLKSECLTQGGNDYINASVVNISGLKQTLIMTQAPLPTTVEDFWRLVFDYQCQTIIMLNESDCENHESIKVKRFILNNWPKSGDSLIPLINFIAATGFGDRGATLIHCIDGASRSGIYVTVCSEINRIKKRQTIHVFDTVKNMKVSNPNAIRTKEDYMMCHQLLNCYLTEMQDYDVIV</sequence>
<evidence type="ECO:0000256" key="8">
    <source>
        <dbReference type="SAM" id="Phobius"/>
    </source>
</evidence>
<evidence type="ECO:0000256" key="2">
    <source>
        <dbReference type="ARBA" id="ARBA00022729"/>
    </source>
</evidence>
<dbReference type="Proteomes" id="UP000230750">
    <property type="component" value="Unassembled WGS sequence"/>
</dbReference>
<dbReference type="InterPro" id="IPR003595">
    <property type="entry name" value="Tyr_Pase_cat"/>
</dbReference>
<reference evidence="12 13" key="1">
    <citation type="journal article" date="2017" name="PLoS Biol.">
        <title>The sea cucumber genome provides insights into morphological evolution and visceral regeneration.</title>
        <authorList>
            <person name="Zhang X."/>
            <person name="Sun L."/>
            <person name="Yuan J."/>
            <person name="Sun Y."/>
            <person name="Gao Y."/>
            <person name="Zhang L."/>
            <person name="Li S."/>
            <person name="Dai H."/>
            <person name="Hamel J.F."/>
            <person name="Liu C."/>
            <person name="Yu Y."/>
            <person name="Liu S."/>
            <person name="Lin W."/>
            <person name="Guo K."/>
            <person name="Jin S."/>
            <person name="Xu P."/>
            <person name="Storey K.B."/>
            <person name="Huan P."/>
            <person name="Zhang T."/>
            <person name="Zhou Y."/>
            <person name="Zhang J."/>
            <person name="Lin C."/>
            <person name="Li X."/>
            <person name="Xing L."/>
            <person name="Huo D."/>
            <person name="Sun M."/>
            <person name="Wang L."/>
            <person name="Mercier A."/>
            <person name="Li F."/>
            <person name="Yang H."/>
            <person name="Xiang J."/>
        </authorList>
    </citation>
    <scope>NUCLEOTIDE SEQUENCE [LARGE SCALE GENOMIC DNA]</scope>
    <source>
        <strain evidence="12">Shaxun</strain>
        <tissue evidence="12">Muscle</tissue>
    </source>
</reference>
<keyword evidence="8" id="KW-0812">Transmembrane</keyword>
<comment type="subcellular location">
    <subcellularLocation>
        <location evidence="1">Membrane</location>
        <topology evidence="1">Single-pass membrane protein</topology>
    </subcellularLocation>
</comment>
<dbReference type="PROSITE" id="PS50056">
    <property type="entry name" value="TYR_PHOSPHATASE_2"/>
    <property type="match status" value="1"/>
</dbReference>
<dbReference type="InterPro" id="IPR036116">
    <property type="entry name" value="FN3_sf"/>
</dbReference>
<comment type="caution">
    <text evidence="12">The sequence shown here is derived from an EMBL/GenBank/DDBJ whole genome shotgun (WGS) entry which is preliminary data.</text>
</comment>
<keyword evidence="8" id="KW-1133">Transmembrane helix</keyword>
<dbReference type="GO" id="GO:0004725">
    <property type="term" value="F:protein tyrosine phosphatase activity"/>
    <property type="evidence" value="ECO:0007669"/>
    <property type="project" value="UniProtKB-EC"/>
</dbReference>
<dbReference type="SUPFAM" id="SSF49265">
    <property type="entry name" value="Fibronectin type III"/>
    <property type="match status" value="1"/>
</dbReference>